<dbReference type="InterPro" id="IPR018485">
    <property type="entry name" value="FGGY_C"/>
</dbReference>
<dbReference type="PANTHER" id="PTHR43095:SF5">
    <property type="entry name" value="XYLULOSE KINASE"/>
    <property type="match status" value="1"/>
</dbReference>
<dbReference type="AlphaFoldDB" id="A0AA41UC11"/>
<evidence type="ECO:0000259" key="4">
    <source>
        <dbReference type="Pfam" id="PF00370"/>
    </source>
</evidence>
<protein>
    <submittedName>
        <fullName evidence="6">FGGY family carbohydrate kinase</fullName>
    </submittedName>
</protein>
<dbReference type="GO" id="GO:0016301">
    <property type="term" value="F:kinase activity"/>
    <property type="evidence" value="ECO:0007669"/>
    <property type="project" value="UniProtKB-KW"/>
</dbReference>
<name>A0AA41UC11_9HYPH</name>
<evidence type="ECO:0000256" key="1">
    <source>
        <dbReference type="ARBA" id="ARBA00009156"/>
    </source>
</evidence>
<keyword evidence="3 6" id="KW-0418">Kinase</keyword>
<evidence type="ECO:0000256" key="2">
    <source>
        <dbReference type="ARBA" id="ARBA00022679"/>
    </source>
</evidence>
<dbReference type="CDD" id="cd07805">
    <property type="entry name" value="ASKHA_NBD_FGGY_CvXK-like"/>
    <property type="match status" value="1"/>
</dbReference>
<evidence type="ECO:0000259" key="5">
    <source>
        <dbReference type="Pfam" id="PF02782"/>
    </source>
</evidence>
<dbReference type="InterPro" id="IPR018484">
    <property type="entry name" value="FGGY_N"/>
</dbReference>
<dbReference type="GO" id="GO:0005975">
    <property type="term" value="P:carbohydrate metabolic process"/>
    <property type="evidence" value="ECO:0007669"/>
    <property type="project" value="InterPro"/>
</dbReference>
<reference evidence="6" key="1">
    <citation type="submission" date="2022-03" db="EMBL/GenBank/DDBJ databases">
        <title>The complete genome sequence of a Methyloterrigena soli.</title>
        <authorList>
            <person name="Zi Z."/>
        </authorList>
    </citation>
    <scope>NUCLEOTIDE SEQUENCE</scope>
    <source>
        <strain evidence="6">M48</strain>
    </source>
</reference>
<dbReference type="SUPFAM" id="SSF53067">
    <property type="entry name" value="Actin-like ATPase domain"/>
    <property type="match status" value="2"/>
</dbReference>
<sequence length="474" mass="49970">MTSPTDPILVFDIGSSGLKAALFAADGTMLDSDEVAYPPGSHPHRQSPEGWWEAAVEAVGHLPPLRVSAIVLSGTMENLIAVDGEGNALGEALLYSDPCGAAYVEAYRDRIDPRIAGNAPEPLMTAFKLAWLREHEPEHYAAAERFLPGSKDFVAYRLTGKYVTDPTCAATTGLMDLATRDWSNDLLTLFEIERARLPVILPAATVIGTLSEEAAELLHLDPGISVINGCGDGGATTVGSGADRADDISLYLGTTGWVARIVPPAQSAAPRPFYRLPHPFTDDIIEIAPILSAGAAADWARTAVGSDIPKGEALAEAADRQPGNALFLPYLHGERSPFIDLDVRAAFLNVSGTDGPGELYYAALEGVAFAISANIAAMGELGSGSVSLVGGGALSAVWPQIIADVLRAPITRPASPVNATSFGAFRIALRALGHDDAETSFSVVATPRPDRYERLDRQRQLFDAGTAFARTLGG</sequence>
<dbReference type="EMBL" id="JALAZD010000001">
    <property type="protein sequence ID" value="MCI0125789.1"/>
    <property type="molecule type" value="Genomic_DNA"/>
</dbReference>
<feature type="domain" description="Carbohydrate kinase FGGY C-terminal" evidence="5">
    <location>
        <begin position="312"/>
        <end position="431"/>
    </location>
</feature>
<proteinExistence type="inferred from homology"/>
<dbReference type="Pfam" id="PF02782">
    <property type="entry name" value="FGGY_C"/>
    <property type="match status" value="1"/>
</dbReference>
<keyword evidence="7" id="KW-1185">Reference proteome</keyword>
<gene>
    <name evidence="6" type="ORF">ML536_03000</name>
</gene>
<comment type="caution">
    <text evidence="6">The sequence shown here is derived from an EMBL/GenBank/DDBJ whole genome shotgun (WGS) entry which is preliminary data.</text>
</comment>
<comment type="similarity">
    <text evidence="1">Belongs to the FGGY kinase family.</text>
</comment>
<dbReference type="Gene3D" id="3.30.420.40">
    <property type="match status" value="2"/>
</dbReference>
<evidence type="ECO:0000313" key="6">
    <source>
        <dbReference type="EMBL" id="MCI0125789.1"/>
    </source>
</evidence>
<organism evidence="6 7">
    <name type="scientific">Paradevosia shaoguanensis</name>
    <dbReference type="NCBI Taxonomy" id="1335043"/>
    <lineage>
        <taxon>Bacteria</taxon>
        <taxon>Pseudomonadati</taxon>
        <taxon>Pseudomonadota</taxon>
        <taxon>Alphaproteobacteria</taxon>
        <taxon>Hyphomicrobiales</taxon>
        <taxon>Devosiaceae</taxon>
        <taxon>Paradevosia</taxon>
    </lineage>
</organism>
<dbReference type="InterPro" id="IPR050406">
    <property type="entry name" value="FGGY_Carb_Kinase"/>
</dbReference>
<dbReference type="PANTHER" id="PTHR43095">
    <property type="entry name" value="SUGAR KINASE"/>
    <property type="match status" value="1"/>
</dbReference>
<dbReference type="Pfam" id="PF00370">
    <property type="entry name" value="FGGY_N"/>
    <property type="match status" value="1"/>
</dbReference>
<dbReference type="RefSeq" id="WP_281734912.1">
    <property type="nucleotide sequence ID" value="NZ_JAKETQ010000001.1"/>
</dbReference>
<evidence type="ECO:0000313" key="7">
    <source>
        <dbReference type="Proteomes" id="UP001156140"/>
    </source>
</evidence>
<dbReference type="PIRSF" id="PIRSF000538">
    <property type="entry name" value="GlpK"/>
    <property type="match status" value="1"/>
</dbReference>
<dbReference type="InterPro" id="IPR043129">
    <property type="entry name" value="ATPase_NBD"/>
</dbReference>
<keyword evidence="2" id="KW-0808">Transferase</keyword>
<feature type="domain" description="Carbohydrate kinase FGGY N-terminal" evidence="4">
    <location>
        <begin position="8"/>
        <end position="239"/>
    </location>
</feature>
<dbReference type="Proteomes" id="UP001156140">
    <property type="component" value="Unassembled WGS sequence"/>
</dbReference>
<dbReference type="InterPro" id="IPR000577">
    <property type="entry name" value="Carb_kinase_FGGY"/>
</dbReference>
<accession>A0AA41UC11</accession>
<evidence type="ECO:0000256" key="3">
    <source>
        <dbReference type="ARBA" id="ARBA00022777"/>
    </source>
</evidence>